<dbReference type="Proteomes" id="UP001642409">
    <property type="component" value="Unassembled WGS sequence"/>
</dbReference>
<comment type="caution">
    <text evidence="1">The sequence shown here is derived from an EMBL/GenBank/DDBJ whole genome shotgun (WGS) entry which is preliminary data.</text>
</comment>
<dbReference type="AlphaFoldDB" id="A0AA86QXU9"/>
<keyword evidence="3" id="KW-1185">Reference proteome</keyword>
<dbReference type="EMBL" id="CAXDID020000123">
    <property type="protein sequence ID" value="CAL6032820.1"/>
    <property type="molecule type" value="Genomic_DNA"/>
</dbReference>
<accession>A0AA86QXU9</accession>
<evidence type="ECO:0000313" key="3">
    <source>
        <dbReference type="Proteomes" id="UP001642409"/>
    </source>
</evidence>
<sequence length="111" mass="12589">MKHYILPQPLKQLSLSSASQSTCEPLLSCQCATLFSTLCDTNELYEDSTEFALIDEKRLLVCKISDSLEYLKRSRKCIDKLGCKLQVIEQNISIVKKNAKNIIHNIVKLAK</sequence>
<proteinExistence type="predicted"/>
<organism evidence="1">
    <name type="scientific">Hexamita inflata</name>
    <dbReference type="NCBI Taxonomy" id="28002"/>
    <lineage>
        <taxon>Eukaryota</taxon>
        <taxon>Metamonada</taxon>
        <taxon>Diplomonadida</taxon>
        <taxon>Hexamitidae</taxon>
        <taxon>Hexamitinae</taxon>
        <taxon>Hexamita</taxon>
    </lineage>
</organism>
<protein>
    <submittedName>
        <fullName evidence="2">Hypothetical_protein</fullName>
    </submittedName>
</protein>
<name>A0AA86QXU9_9EUKA</name>
<reference evidence="1" key="1">
    <citation type="submission" date="2023-06" db="EMBL/GenBank/DDBJ databases">
        <authorList>
            <person name="Kurt Z."/>
        </authorList>
    </citation>
    <scope>NUCLEOTIDE SEQUENCE</scope>
</reference>
<evidence type="ECO:0000313" key="2">
    <source>
        <dbReference type="EMBL" id="CAL6032820.1"/>
    </source>
</evidence>
<dbReference type="EMBL" id="CATOUU010001007">
    <property type="protein sequence ID" value="CAI9966585.1"/>
    <property type="molecule type" value="Genomic_DNA"/>
</dbReference>
<reference evidence="2 3" key="2">
    <citation type="submission" date="2024-07" db="EMBL/GenBank/DDBJ databases">
        <authorList>
            <person name="Akdeniz Z."/>
        </authorList>
    </citation>
    <scope>NUCLEOTIDE SEQUENCE [LARGE SCALE GENOMIC DNA]</scope>
</reference>
<gene>
    <name evidence="2" type="ORF">HINF_LOCUS34673</name>
    <name evidence="1" type="ORF">HINF_LOCUS54230</name>
</gene>
<evidence type="ECO:0000313" key="1">
    <source>
        <dbReference type="EMBL" id="CAI9966585.1"/>
    </source>
</evidence>